<dbReference type="RefSeq" id="WP_185933495.1">
    <property type="nucleotide sequence ID" value="NZ_UYIO01000001.1"/>
</dbReference>
<sequence>MVVKIRGLWERFRRSIAEPIAVTLLMVAAYIISLGMAATLVNDMALTFRAISVVCLAAGGLLGAVTAGGGKAKPFELVAAALCGCGWTVYGIGLAVLRSSLDLPQARAIVPIVLVVLFFACRYAQVSFQMRGRAEPQDVRAAREEAERERAEYLTIASQLRAAQNPGGAQAA</sequence>
<dbReference type="EMBL" id="UYIO01000001">
    <property type="protein sequence ID" value="VDG75277.1"/>
    <property type="molecule type" value="Genomic_DNA"/>
</dbReference>
<keyword evidence="1" id="KW-0812">Transmembrane</keyword>
<gene>
    <name evidence="2" type="ORF">NCTC10327_00005</name>
</gene>
<evidence type="ECO:0000256" key="1">
    <source>
        <dbReference type="SAM" id="Phobius"/>
    </source>
</evidence>
<protein>
    <submittedName>
        <fullName evidence="2">Uncharacterized protein</fullName>
    </submittedName>
</protein>
<dbReference type="AlphaFoldDB" id="A0A7Z8Y6Y7"/>
<evidence type="ECO:0000313" key="2">
    <source>
        <dbReference type="EMBL" id="VDG75277.1"/>
    </source>
</evidence>
<name>A0A7Z8Y6Y7_9ACTO</name>
<proteinExistence type="predicted"/>
<feature type="transmembrane region" description="Helical" evidence="1">
    <location>
        <begin position="20"/>
        <end position="40"/>
    </location>
</feature>
<comment type="caution">
    <text evidence="2">The sequence shown here is derived from an EMBL/GenBank/DDBJ whole genome shotgun (WGS) entry which is preliminary data.</text>
</comment>
<feature type="transmembrane region" description="Helical" evidence="1">
    <location>
        <begin position="108"/>
        <end position="124"/>
    </location>
</feature>
<feature type="transmembrane region" description="Helical" evidence="1">
    <location>
        <begin position="46"/>
        <end position="65"/>
    </location>
</feature>
<keyword evidence="1" id="KW-1133">Transmembrane helix</keyword>
<organism evidence="2 3">
    <name type="scientific">Actinobaculum suis</name>
    <dbReference type="NCBI Taxonomy" id="1657"/>
    <lineage>
        <taxon>Bacteria</taxon>
        <taxon>Bacillati</taxon>
        <taxon>Actinomycetota</taxon>
        <taxon>Actinomycetes</taxon>
        <taxon>Actinomycetales</taxon>
        <taxon>Actinomycetaceae</taxon>
        <taxon>Actinobaculum</taxon>
    </lineage>
</organism>
<accession>A0A7Z8Y6Y7</accession>
<evidence type="ECO:0000313" key="3">
    <source>
        <dbReference type="Proteomes" id="UP000269974"/>
    </source>
</evidence>
<keyword evidence="1" id="KW-0472">Membrane</keyword>
<feature type="transmembrane region" description="Helical" evidence="1">
    <location>
        <begin position="77"/>
        <end position="96"/>
    </location>
</feature>
<dbReference type="Proteomes" id="UP000269974">
    <property type="component" value="Unassembled WGS sequence"/>
</dbReference>
<reference evidence="2 3" key="1">
    <citation type="submission" date="2018-11" db="EMBL/GenBank/DDBJ databases">
        <authorList>
            <consortium name="Pathogen Informatics"/>
        </authorList>
    </citation>
    <scope>NUCLEOTIDE SEQUENCE [LARGE SCALE GENOMIC DNA]</scope>
    <source>
        <strain evidence="2 3">NCTC10327</strain>
    </source>
</reference>